<dbReference type="AlphaFoldDB" id="A0A329DRY7"/>
<evidence type="ECO:0000256" key="1">
    <source>
        <dbReference type="SAM" id="Phobius"/>
    </source>
</evidence>
<feature type="transmembrane region" description="Helical" evidence="1">
    <location>
        <begin position="55"/>
        <end position="74"/>
    </location>
</feature>
<protein>
    <submittedName>
        <fullName evidence="2">Uncharacterized protein</fullName>
    </submittedName>
</protein>
<dbReference type="Proteomes" id="UP000248729">
    <property type="component" value="Unassembled WGS sequence"/>
</dbReference>
<reference evidence="2 3" key="1">
    <citation type="submission" date="2018-06" db="EMBL/GenBank/DDBJ databases">
        <title>Freshwater and sediment microbial communities from various areas in North America, analyzing microbe dynamics in response to fracking.</title>
        <authorList>
            <person name="Lamendella R."/>
        </authorList>
    </citation>
    <scope>NUCLEOTIDE SEQUENCE [LARGE SCALE GENOMIC DNA]</scope>
    <source>
        <strain evidence="2 3">99A</strain>
    </source>
</reference>
<sequence length="782" mass="89992">MERLSITTHLISVLTAFSAFTMPIALEVLNRVKTRYGSAYYMDAIEQKMGFKIQFLFRELILTLITLICFALYVSSVDKNTFSDNYVLFFETLFLLITSTLLIKEFRFIQIVFLATRSDSLVTEHLISKLSKTDSSDASHAIEIELLVQIASFNIGNSISYFETPTEQKLFKLIENAYTNQSNSISHVTIKKLLGELAVTLTSARSTGSRDKYVFLQRDYGKHLVLFFDRKIKNYDAFERFSTNLYEESIKELNSDQYWLLRADFLIGVHTWDIQSPQTILFIDRHVRSLIDFLVDKKPDLLPELIDNYRSFVSYESYFSDDIYQLSSLFGGNNFEHFDEMSSFTETHKELLNNNPQEYINKFLLLLDKYTQDALAPDVSAERYQEIKEIASKFEKNMVEEIIKAVGAQTAKRTAQYTLRALAQNDQWRCILDCHESFNPAYSKATHLGINLLPASLSSVIQQLGRPHGYSSLNSEELGIAYIRALPILVMYALYCWRVQNLDKELNTGIDTITSSINMSEKTIQITKRMLSELKQSMYYAQSPTYAEVFCSHFDIRHEEAAFNNSVIPILHKVVKYLEEQLIELRKTQPLSEQIKQKHIDKILMKGIDLATKFPLLSCVFLCKQKQEPIKFPPITHTREEFLDNTGVGYALSNRGIIESIHNEIAVQQITTVGSPICDLNLNDIRDNHTIIISHKDWRALHEFSCADKLRNINRHLVRSNAPLDAFYIHDTSSCSPIAKLYSQKNDGVTKLTSEHIDHAFEFNFKDEDGAVAIEIDAHIYF</sequence>
<evidence type="ECO:0000313" key="3">
    <source>
        <dbReference type="Proteomes" id="UP000248729"/>
    </source>
</evidence>
<comment type="caution">
    <text evidence="2">The sequence shown here is derived from an EMBL/GenBank/DDBJ whole genome shotgun (WGS) entry which is preliminary data.</text>
</comment>
<organism evidence="2 3">
    <name type="scientific">Vibrio diazotrophicus</name>
    <dbReference type="NCBI Taxonomy" id="685"/>
    <lineage>
        <taxon>Bacteria</taxon>
        <taxon>Pseudomonadati</taxon>
        <taxon>Pseudomonadota</taxon>
        <taxon>Gammaproteobacteria</taxon>
        <taxon>Vibrionales</taxon>
        <taxon>Vibrionaceae</taxon>
        <taxon>Vibrio</taxon>
    </lineage>
</organism>
<evidence type="ECO:0000313" key="2">
    <source>
        <dbReference type="EMBL" id="RAS52295.1"/>
    </source>
</evidence>
<feature type="transmembrane region" description="Helical" evidence="1">
    <location>
        <begin position="6"/>
        <end position="26"/>
    </location>
</feature>
<gene>
    <name evidence="2" type="ORF">DET48_1712</name>
</gene>
<keyword evidence="1" id="KW-1133">Transmembrane helix</keyword>
<proteinExistence type="predicted"/>
<dbReference type="EMBL" id="QLTR01000071">
    <property type="protein sequence ID" value="RAS52295.1"/>
    <property type="molecule type" value="Genomic_DNA"/>
</dbReference>
<keyword evidence="1" id="KW-0472">Membrane</keyword>
<feature type="transmembrane region" description="Helical" evidence="1">
    <location>
        <begin position="86"/>
        <end position="103"/>
    </location>
</feature>
<keyword evidence="1" id="KW-0812">Transmembrane</keyword>
<accession>A0A329DRY7</accession>
<name>A0A329DRY7_VIBDI</name>